<keyword evidence="3" id="KW-0175">Coiled coil</keyword>
<dbReference type="Pfam" id="PF10475">
    <property type="entry name" value="Vps54_N"/>
    <property type="match status" value="1"/>
</dbReference>
<dbReference type="GO" id="GO:0015031">
    <property type="term" value="P:protein transport"/>
    <property type="evidence" value="ECO:0007669"/>
    <property type="project" value="UniProtKB-KW"/>
</dbReference>
<evidence type="ECO:0000256" key="3">
    <source>
        <dbReference type="ARBA" id="ARBA00023054"/>
    </source>
</evidence>
<dbReference type="AlphaFoldDB" id="A0A699YLR0"/>
<reference evidence="5 6" key="1">
    <citation type="submission" date="2020-02" db="EMBL/GenBank/DDBJ databases">
        <title>Draft genome sequence of Haematococcus lacustris strain NIES-144.</title>
        <authorList>
            <person name="Morimoto D."/>
            <person name="Nakagawa S."/>
            <person name="Yoshida T."/>
            <person name="Sawayama S."/>
        </authorList>
    </citation>
    <scope>NUCLEOTIDE SEQUENCE [LARGE SCALE GENOMIC DNA]</scope>
    <source>
        <strain evidence="5 6">NIES-144</strain>
    </source>
</reference>
<evidence type="ECO:0000256" key="2">
    <source>
        <dbReference type="ARBA" id="ARBA00022927"/>
    </source>
</evidence>
<keyword evidence="2" id="KW-0653">Protein transport</keyword>
<dbReference type="GO" id="GO:0000149">
    <property type="term" value="F:SNARE binding"/>
    <property type="evidence" value="ECO:0007669"/>
    <property type="project" value="TreeGrafter"/>
</dbReference>
<dbReference type="InterPro" id="IPR019515">
    <property type="entry name" value="VPS54_N"/>
</dbReference>
<dbReference type="GO" id="GO:0042147">
    <property type="term" value="P:retrograde transport, endosome to Golgi"/>
    <property type="evidence" value="ECO:0007669"/>
    <property type="project" value="InterPro"/>
</dbReference>
<evidence type="ECO:0000313" key="5">
    <source>
        <dbReference type="EMBL" id="GFH06969.1"/>
    </source>
</evidence>
<feature type="domain" description="Vacuolar protein sorting-associated protein 54 N-terminal" evidence="4">
    <location>
        <begin position="4"/>
        <end position="245"/>
    </location>
</feature>
<accession>A0A699YLR0</accession>
<feature type="non-terminal residue" evidence="5">
    <location>
        <position position="246"/>
    </location>
</feature>
<comment type="caution">
    <text evidence="5">The sequence shown here is derived from an EMBL/GenBank/DDBJ whole genome shotgun (WGS) entry which is preliminary data.</text>
</comment>
<dbReference type="GO" id="GO:1990745">
    <property type="term" value="C:EARP complex"/>
    <property type="evidence" value="ECO:0007669"/>
    <property type="project" value="InterPro"/>
</dbReference>
<dbReference type="PANTHER" id="PTHR13258:SF0">
    <property type="entry name" value="SYNDETIN"/>
    <property type="match status" value="1"/>
</dbReference>
<dbReference type="PANTHER" id="PTHR13258">
    <property type="entry name" value="SYNDETIN"/>
    <property type="match status" value="1"/>
</dbReference>
<protein>
    <recommendedName>
        <fullName evidence="4">Vacuolar protein sorting-associated protein 54 N-terminal domain-containing protein</fullName>
    </recommendedName>
</protein>
<dbReference type="GO" id="GO:0032456">
    <property type="term" value="P:endocytic recycling"/>
    <property type="evidence" value="ECO:0007669"/>
    <property type="project" value="InterPro"/>
</dbReference>
<keyword evidence="6" id="KW-1185">Reference proteome</keyword>
<dbReference type="Proteomes" id="UP000485058">
    <property type="component" value="Unassembled WGS sequence"/>
</dbReference>
<evidence type="ECO:0000259" key="4">
    <source>
        <dbReference type="Pfam" id="PF10475"/>
    </source>
</evidence>
<name>A0A699YLR0_HAELA</name>
<organism evidence="5 6">
    <name type="scientific">Haematococcus lacustris</name>
    <name type="common">Green alga</name>
    <name type="synonym">Haematococcus pluvialis</name>
    <dbReference type="NCBI Taxonomy" id="44745"/>
    <lineage>
        <taxon>Eukaryota</taxon>
        <taxon>Viridiplantae</taxon>
        <taxon>Chlorophyta</taxon>
        <taxon>core chlorophytes</taxon>
        <taxon>Chlorophyceae</taxon>
        <taxon>CS clade</taxon>
        <taxon>Chlamydomonadales</taxon>
        <taxon>Haematococcaceae</taxon>
        <taxon>Haematococcus</taxon>
    </lineage>
</organism>
<dbReference type="InterPro" id="IPR040047">
    <property type="entry name" value="VPS50"/>
</dbReference>
<keyword evidence="1" id="KW-0813">Transport</keyword>
<dbReference type="EMBL" id="BLLF01000066">
    <property type="protein sequence ID" value="GFH06969.1"/>
    <property type="molecule type" value="Genomic_DNA"/>
</dbReference>
<proteinExistence type="predicted"/>
<feature type="non-terminal residue" evidence="5">
    <location>
        <position position="1"/>
    </location>
</feature>
<evidence type="ECO:0000313" key="6">
    <source>
        <dbReference type="Proteomes" id="UP000485058"/>
    </source>
</evidence>
<sequence>MVDHLTQGVETVSGKLARHVVKKREQLLSGIDTVAKVEGDLKAALATTRTARLTLSQASQEVQQHLRVISQTRRKQQYLQLAELCSRIKQVRNLQKSLRLAQDSGEYADAILLCVQCFHRVESMQDLKVSGELLSTVQRLYVDTLSKLNTALTAICGAFYPLRYSKVLEGYMLQNMDGHSLAERVLQCFKDHVHDATGRVVKSVLITQTMQGPQPSSMVSLEGSYTSLLSSLPTPVLGQCMSQLME</sequence>
<dbReference type="GO" id="GO:0005829">
    <property type="term" value="C:cytosol"/>
    <property type="evidence" value="ECO:0007669"/>
    <property type="project" value="GOC"/>
</dbReference>
<gene>
    <name evidence="5" type="ORF">HaLaN_01697</name>
</gene>
<evidence type="ECO:0000256" key="1">
    <source>
        <dbReference type="ARBA" id="ARBA00022448"/>
    </source>
</evidence>